<dbReference type="OrthoDB" id="1398764at2"/>
<dbReference type="RefSeq" id="WP_066067885.1">
    <property type="nucleotide sequence ID" value="NZ_FRBG01000007.1"/>
</dbReference>
<dbReference type="PATRIC" id="fig|1121328.3.peg.252"/>
<evidence type="ECO:0000313" key="5">
    <source>
        <dbReference type="Proteomes" id="UP000323392"/>
    </source>
</evidence>
<proteinExistence type="predicted"/>
<dbReference type="STRING" id="1121328.JWYL7_0253"/>
<protein>
    <recommendedName>
        <fullName evidence="1">DUF3644 domain-containing protein</fullName>
    </recommendedName>
</protein>
<reference evidence="3 5" key="2">
    <citation type="submission" date="2016-11" db="EMBL/GenBank/DDBJ databases">
        <authorList>
            <person name="Varghese N."/>
            <person name="Submissions S."/>
        </authorList>
    </citation>
    <scope>NUCLEOTIDE SEQUENCE [LARGE SCALE GENOMIC DNA]</scope>
    <source>
        <strain evidence="3 5">DSM 7308</strain>
    </source>
</reference>
<evidence type="ECO:0000259" key="1">
    <source>
        <dbReference type="Pfam" id="PF12358"/>
    </source>
</evidence>
<evidence type="ECO:0000313" key="4">
    <source>
        <dbReference type="Proteomes" id="UP000092605"/>
    </source>
</evidence>
<evidence type="ECO:0000313" key="2">
    <source>
        <dbReference type="EMBL" id="KXZ39178.1"/>
    </source>
</evidence>
<dbReference type="AlphaFoldDB" id="A0A150FNN7"/>
<dbReference type="Pfam" id="PF12358">
    <property type="entry name" value="DUF3644"/>
    <property type="match status" value="1"/>
</dbReference>
<comment type="caution">
    <text evidence="2">The sequence shown here is derived from an EMBL/GenBank/DDBJ whole genome shotgun (WGS) entry which is preliminary data.</text>
</comment>
<gene>
    <name evidence="2" type="ORF">JWYL7_0253</name>
    <name evidence="3" type="ORF">SAMN05661008_01166</name>
</gene>
<dbReference type="Proteomes" id="UP000092605">
    <property type="component" value="Unassembled WGS sequence"/>
</dbReference>
<dbReference type="InterPro" id="IPR022104">
    <property type="entry name" value="DUF3644"/>
</dbReference>
<feature type="domain" description="DUF3644" evidence="1">
    <location>
        <begin position="11"/>
        <end position="189"/>
    </location>
</feature>
<dbReference type="EMBL" id="FRBG01000007">
    <property type="protein sequence ID" value="SHK93194.1"/>
    <property type="molecule type" value="Genomic_DNA"/>
</dbReference>
<organism evidence="2 4">
    <name type="scientific">Alkalithermobacter thermoalcaliphilus JW-YL-7 = DSM 7308</name>
    <dbReference type="NCBI Taxonomy" id="1121328"/>
    <lineage>
        <taxon>Bacteria</taxon>
        <taxon>Bacillati</taxon>
        <taxon>Bacillota</taxon>
        <taxon>Clostridia</taxon>
        <taxon>Peptostreptococcales</taxon>
        <taxon>Tepidibacteraceae</taxon>
        <taxon>Alkalithermobacter</taxon>
    </lineage>
</organism>
<evidence type="ECO:0000313" key="3">
    <source>
        <dbReference type="EMBL" id="SHK93194.1"/>
    </source>
</evidence>
<reference evidence="2 4" key="1">
    <citation type="submission" date="2016-02" db="EMBL/GenBank/DDBJ databases">
        <title>Draft genome sequence for Clostridium paradoxum JW-YL-7.</title>
        <authorList>
            <person name="Utturkar S.M."/>
            <person name="Lancaster A."/>
            <person name="Poole F.L."/>
            <person name="Adams M.W."/>
            <person name="Brown S.D."/>
        </authorList>
    </citation>
    <scope>NUCLEOTIDE SEQUENCE [LARGE SCALE GENOMIC DNA]</scope>
    <source>
        <strain evidence="2 4">JW-YL-7</strain>
    </source>
</reference>
<dbReference type="EMBL" id="LSFY01000001">
    <property type="protein sequence ID" value="KXZ39178.1"/>
    <property type="molecule type" value="Genomic_DNA"/>
</dbReference>
<accession>A0A150FNN7</accession>
<sequence length="327" mass="37584">MPRGKSITKLLLDSSQAALFAGIEIHNKPNIPYRYPTATILIVNAWELALKAYVYKFIGRKRIFEKNSEHTISLTKAAVLVRDNINTVKKNKEFQAVFDNIILLNEFRCSNIHYADEKLDPIIFMLISKAVLNYDNFLKEYFNKDITKNDNLIILPVGLKLPFDPVEYLKQKGGKGSNKFVNKVLDSIKTLYKEQVHDTIIVGFDLFTASVKKAENADLVAAIDQANADVRLIKAVRITDDEKAPLVRLEPELLPLSYKELQQRIKLNRPDIKFNSIFNDIMKEIKKNNTLCQTRYLDPKIKTGTKKYFYSEKAVDEVIRMYDEGSV</sequence>
<name>A0A150FNN7_CLOPD</name>
<keyword evidence="5" id="KW-1185">Reference proteome</keyword>
<dbReference type="Proteomes" id="UP000323392">
    <property type="component" value="Unassembled WGS sequence"/>
</dbReference>